<dbReference type="SMART" id="SM00642">
    <property type="entry name" value="Aamy"/>
    <property type="match status" value="1"/>
</dbReference>
<evidence type="ECO:0000256" key="2">
    <source>
        <dbReference type="ARBA" id="ARBA00022801"/>
    </source>
</evidence>
<dbReference type="Gene3D" id="3.90.400.10">
    <property type="entry name" value="Oligo-1,6-glucosidase, Domain 2"/>
    <property type="match status" value="1"/>
</dbReference>
<dbReference type="CDD" id="cd02859">
    <property type="entry name" value="E_set_AMPKbeta_like_N"/>
    <property type="match status" value="1"/>
</dbReference>
<dbReference type="AlphaFoldDB" id="A0A2T5RJ64"/>
<dbReference type="Gene3D" id="2.60.40.10">
    <property type="entry name" value="Immunoglobulins"/>
    <property type="match status" value="2"/>
</dbReference>
<dbReference type="PANTHER" id="PTHR10357:SF210">
    <property type="entry name" value="MALTODEXTRIN GLUCOSIDASE"/>
    <property type="match status" value="1"/>
</dbReference>
<comment type="similarity">
    <text evidence="1 4">Belongs to the glycosyl hydrolase 13 family.</text>
</comment>
<dbReference type="InterPro" id="IPR006046">
    <property type="entry name" value="Alpha_amylase"/>
</dbReference>
<accession>A0A2T5RJ64</accession>
<gene>
    <name evidence="7" type="ORF">C8C76_11653</name>
</gene>
<evidence type="ECO:0000313" key="7">
    <source>
        <dbReference type="EMBL" id="PTV98521.1"/>
    </source>
</evidence>
<dbReference type="RefSeq" id="WP_108140425.1">
    <property type="nucleotide sequence ID" value="NZ_QAXS01000016.1"/>
</dbReference>
<dbReference type="Pfam" id="PF16561">
    <property type="entry name" value="AMPK1_CBM"/>
    <property type="match status" value="1"/>
</dbReference>
<evidence type="ECO:0000256" key="1">
    <source>
        <dbReference type="ARBA" id="ARBA00008061"/>
    </source>
</evidence>
<dbReference type="PANTHER" id="PTHR10357">
    <property type="entry name" value="ALPHA-AMYLASE FAMILY MEMBER"/>
    <property type="match status" value="1"/>
</dbReference>
<evidence type="ECO:0000313" key="8">
    <source>
        <dbReference type="Proteomes" id="UP000244089"/>
    </source>
</evidence>
<evidence type="ECO:0000259" key="6">
    <source>
        <dbReference type="SMART" id="SM00642"/>
    </source>
</evidence>
<evidence type="ECO:0000256" key="4">
    <source>
        <dbReference type="RuleBase" id="RU003615"/>
    </source>
</evidence>
<keyword evidence="2" id="KW-0378">Hydrolase</keyword>
<dbReference type="InterPro" id="IPR045857">
    <property type="entry name" value="O16G_dom_2"/>
</dbReference>
<reference evidence="7 8" key="1">
    <citation type="submission" date="2018-04" db="EMBL/GenBank/DDBJ databases">
        <title>Subsurface microbial communities from deep shales in Ohio and West Virginia, USA.</title>
        <authorList>
            <person name="Wrighton K."/>
        </authorList>
    </citation>
    <scope>NUCLEOTIDE SEQUENCE [LARGE SCALE GENOMIC DNA]</scope>
    <source>
        <strain evidence="7 8">WC1</strain>
    </source>
</reference>
<dbReference type="GO" id="GO:0005975">
    <property type="term" value="P:carbohydrate metabolic process"/>
    <property type="evidence" value="ECO:0007669"/>
    <property type="project" value="InterPro"/>
</dbReference>
<dbReference type="Gene3D" id="2.60.40.1180">
    <property type="entry name" value="Golgi alpha-mannosidase II"/>
    <property type="match status" value="1"/>
</dbReference>
<dbReference type="InterPro" id="IPR013780">
    <property type="entry name" value="Glyco_hydro_b"/>
</dbReference>
<proteinExistence type="inferred from homology"/>
<feature type="domain" description="Glycosyl hydrolase family 13 catalytic" evidence="6">
    <location>
        <begin position="263"/>
        <end position="686"/>
    </location>
</feature>
<dbReference type="InterPro" id="IPR017853">
    <property type="entry name" value="GH"/>
</dbReference>
<feature type="signal peptide" evidence="5">
    <location>
        <begin position="1"/>
        <end position="31"/>
    </location>
</feature>
<evidence type="ECO:0000256" key="3">
    <source>
        <dbReference type="ARBA" id="ARBA00023295"/>
    </source>
</evidence>
<dbReference type="SUPFAM" id="SSF81296">
    <property type="entry name" value="E set domains"/>
    <property type="match status" value="2"/>
</dbReference>
<evidence type="ECO:0000256" key="5">
    <source>
        <dbReference type="SAM" id="SignalP"/>
    </source>
</evidence>
<dbReference type="InterPro" id="IPR014756">
    <property type="entry name" value="Ig_E-set"/>
</dbReference>
<protein>
    <submittedName>
        <fullName evidence="7">Glycosidase</fullName>
    </submittedName>
</protein>
<dbReference type="InterPro" id="IPR004185">
    <property type="entry name" value="Glyco_hydro_13_lg-like_dom"/>
</dbReference>
<keyword evidence="5" id="KW-0732">Signal</keyword>
<dbReference type="SUPFAM" id="SSF51011">
    <property type="entry name" value="Glycosyl hydrolase domain"/>
    <property type="match status" value="1"/>
</dbReference>
<feature type="chain" id="PRO_5015680275" evidence="5">
    <location>
        <begin position="32"/>
        <end position="774"/>
    </location>
</feature>
<comment type="caution">
    <text evidence="7">The sequence shown here is derived from an EMBL/GenBank/DDBJ whole genome shotgun (WGS) entry which is preliminary data.</text>
</comment>
<name>A0A2T5RJ64_9FIRM</name>
<dbReference type="InterPro" id="IPR013783">
    <property type="entry name" value="Ig-like_fold"/>
</dbReference>
<dbReference type="GO" id="GO:0043169">
    <property type="term" value="F:cation binding"/>
    <property type="evidence" value="ECO:0007669"/>
    <property type="project" value="InterPro"/>
</dbReference>
<dbReference type="OrthoDB" id="9805159at2"/>
<dbReference type="InterPro" id="IPR032640">
    <property type="entry name" value="AMPK1_CBM"/>
</dbReference>
<dbReference type="CDD" id="cd02857">
    <property type="entry name" value="E_set_CDase_PDE_N"/>
    <property type="match status" value="1"/>
</dbReference>
<dbReference type="Gene3D" id="3.20.20.80">
    <property type="entry name" value="Glycosidases"/>
    <property type="match status" value="1"/>
</dbReference>
<dbReference type="GO" id="GO:0004556">
    <property type="term" value="F:alpha-amylase activity"/>
    <property type="evidence" value="ECO:0007669"/>
    <property type="project" value="InterPro"/>
</dbReference>
<dbReference type="InterPro" id="IPR006047">
    <property type="entry name" value="GH13_cat_dom"/>
</dbReference>
<dbReference type="Pfam" id="PF00128">
    <property type="entry name" value="Alpha-amylase"/>
    <property type="match status" value="1"/>
</dbReference>
<dbReference type="EMBL" id="QAXS01000016">
    <property type="protein sequence ID" value="PTV98521.1"/>
    <property type="molecule type" value="Genomic_DNA"/>
</dbReference>
<keyword evidence="3 7" id="KW-0326">Glycosidase</keyword>
<dbReference type="PRINTS" id="PR00110">
    <property type="entry name" value="ALPHAAMYLASE"/>
</dbReference>
<dbReference type="Proteomes" id="UP000244089">
    <property type="component" value="Unassembled WGS sequence"/>
</dbReference>
<dbReference type="Pfam" id="PF02903">
    <property type="entry name" value="Alpha-amylase_N"/>
    <property type="match status" value="1"/>
</dbReference>
<sequence length="774" mass="89525">MNKKFRKYLFKNLILAIILMLLLSFSTTVLAEQVKFSFNPEEVDFEGEVNAVYLAGSFNDWQPAAEKMKGPDADGNYILEYNLRPGEHQYKFVINGEHWFHDPTNELTTADGHGGKNSIINIGEKDIEEAQVGDGEINKEFVLHNPENRVYLNKFNEDKVEIRLETRKNDVETVALMTKIGTERNQKQMSHYSADNKIDYWTVSLDNLDEALEYTFLIKDADSELLYHQNGSGFNNLKYFFYDPSEVESFKTPKWVQDAVFYQIFPDRFYNGNPANDPELIETYKSNEQRYKNIVPEWYQGIKESESHQLNPDNFTDLDPSIHPKSGWHVFYGGDLQGVEQKFNYLKELGINAIYFNPVFEATANHRYNTADYGKIDDNLTVKGDFEASEAYFEKFIKNAHQNGIKIVLDAVFNHSGFEFFAFEDVVENGKDSEYSDWFYIEDYPVTTLYEQRTENIEPNYQGWAGYGNHPVLNLDNPEVKDYIYKITEKWMDPNGDGDPSDGIDGWRLDVANDVKARHPEFWQEWRNFVKEINPAAYITGEIWNNAAQYLQGDEFDAVMNYRFREAVLAFIAEERIDAQDFINRINEPNLDYPTQAVFSLQNLIDSHDTERFLYSSGGNKEKLKMAAALQFTYPGAPMVYYGTEVGLSGASDPDTRRTMLWEERPNGNSPDQELYQYYSKLAKIRKENKVLRTAGVQFEAVDSEPKVVIVKREDENGKIYTVLNTSQTAKEINLKLKNEVRAIDLLSGKEHQSDSEELRLKLEGYSTEILKIN</sequence>
<dbReference type="SUPFAM" id="SSF51445">
    <property type="entry name" value="(Trans)glycosidases"/>
    <property type="match status" value="1"/>
</dbReference>
<organism evidence="7 8">
    <name type="scientific">Halanaerobium saccharolyticum</name>
    <dbReference type="NCBI Taxonomy" id="43595"/>
    <lineage>
        <taxon>Bacteria</taxon>
        <taxon>Bacillati</taxon>
        <taxon>Bacillota</taxon>
        <taxon>Clostridia</taxon>
        <taxon>Halanaerobiales</taxon>
        <taxon>Halanaerobiaceae</taxon>
        <taxon>Halanaerobium</taxon>
    </lineage>
</organism>
<dbReference type="CDD" id="cd11338">
    <property type="entry name" value="AmyAc_CMD"/>
    <property type="match status" value="1"/>
</dbReference>